<dbReference type="Proteomes" id="UP000322887">
    <property type="component" value="Chromosome"/>
</dbReference>
<keyword evidence="1" id="KW-0812">Transmembrane</keyword>
<dbReference type="EMBL" id="CP042910">
    <property type="protein sequence ID" value="QEG15110.1"/>
    <property type="molecule type" value="Genomic_DNA"/>
</dbReference>
<protein>
    <submittedName>
        <fullName evidence="2">Uncharacterized protein</fullName>
    </submittedName>
</protein>
<organism evidence="2 3">
    <name type="scientific">Gimesia maris</name>
    <dbReference type="NCBI Taxonomy" id="122"/>
    <lineage>
        <taxon>Bacteria</taxon>
        <taxon>Pseudomonadati</taxon>
        <taxon>Planctomycetota</taxon>
        <taxon>Planctomycetia</taxon>
        <taxon>Planctomycetales</taxon>
        <taxon>Planctomycetaceae</taxon>
        <taxon>Gimesia</taxon>
    </lineage>
</organism>
<sequence>MMSLIQLFVFHLVLFIAIGLLLAVFVALNQILLQLRAWLRSSEVVPRLHQSLPGKLPRQFRGHASH</sequence>
<proteinExistence type="predicted"/>
<evidence type="ECO:0000256" key="1">
    <source>
        <dbReference type="SAM" id="Phobius"/>
    </source>
</evidence>
<keyword evidence="1" id="KW-0472">Membrane</keyword>
<dbReference type="GeneID" id="98645605"/>
<accession>A0ABX5YHE9</accession>
<keyword evidence="1" id="KW-1133">Transmembrane helix</keyword>
<keyword evidence="3" id="KW-1185">Reference proteome</keyword>
<evidence type="ECO:0000313" key="3">
    <source>
        <dbReference type="Proteomes" id="UP000322887"/>
    </source>
</evidence>
<gene>
    <name evidence="2" type="ORF">GmarT_09480</name>
</gene>
<name>A0ABX5YHE9_9PLAN</name>
<dbReference type="RefSeq" id="WP_002646501.1">
    <property type="nucleotide sequence ID" value="NZ_CP036341.1"/>
</dbReference>
<reference evidence="2 3" key="1">
    <citation type="submission" date="2019-08" db="EMBL/GenBank/DDBJ databases">
        <title>Deep-cultivation of Planctomycetes and their phenomic and genomic characterization uncovers novel biology.</title>
        <authorList>
            <person name="Wiegand S."/>
            <person name="Jogler M."/>
            <person name="Boedeker C."/>
            <person name="Pinto D."/>
            <person name="Vollmers J."/>
            <person name="Rivas-Marin E."/>
            <person name="Kohn T."/>
            <person name="Peeters S.H."/>
            <person name="Heuer A."/>
            <person name="Rast P."/>
            <person name="Oberbeckmann S."/>
            <person name="Bunk B."/>
            <person name="Jeske O."/>
            <person name="Meyerdierks A."/>
            <person name="Storesund J.E."/>
            <person name="Kallscheuer N."/>
            <person name="Luecker S."/>
            <person name="Lage O.M."/>
            <person name="Pohl T."/>
            <person name="Merkel B.J."/>
            <person name="Hornburger P."/>
            <person name="Mueller R.-W."/>
            <person name="Bruemmer F."/>
            <person name="Labrenz M."/>
            <person name="Spormann A.M."/>
            <person name="Op den Camp H."/>
            <person name="Overmann J."/>
            <person name="Amann R."/>
            <person name="Jetten M.S.M."/>
            <person name="Mascher T."/>
            <person name="Medema M.H."/>
            <person name="Devos D.P."/>
            <person name="Kaster A.-K."/>
            <person name="Ovreas L."/>
            <person name="Rohde M."/>
            <person name="Galperin M.Y."/>
            <person name="Jogler C."/>
        </authorList>
    </citation>
    <scope>NUCLEOTIDE SEQUENCE [LARGE SCALE GENOMIC DNA]</scope>
    <source>
        <strain evidence="2 3">DSM 8797</strain>
    </source>
</reference>
<feature type="transmembrane region" description="Helical" evidence="1">
    <location>
        <begin position="6"/>
        <end position="28"/>
    </location>
</feature>
<evidence type="ECO:0000313" key="2">
    <source>
        <dbReference type="EMBL" id="QEG15110.1"/>
    </source>
</evidence>